<dbReference type="RefSeq" id="WP_158983312.1">
    <property type="nucleotide sequence ID" value="NZ_BAABKY010000001.1"/>
</dbReference>
<keyword evidence="4" id="KW-0812">Transmembrane</keyword>
<keyword evidence="3" id="KW-0902">Two-component regulatory system</keyword>
<evidence type="ECO:0000256" key="3">
    <source>
        <dbReference type="ARBA" id="ARBA00023012"/>
    </source>
</evidence>
<dbReference type="InterPro" id="IPR011712">
    <property type="entry name" value="Sig_transdc_His_kin_sub3_dim/P"/>
</dbReference>
<evidence type="ECO:0000256" key="1">
    <source>
        <dbReference type="ARBA" id="ARBA00022679"/>
    </source>
</evidence>
<keyword evidence="2 6" id="KW-0418">Kinase</keyword>
<reference evidence="7" key="1">
    <citation type="journal article" date="2019" name="Int. J. Syst. Evol. Microbiol.">
        <title>The Global Catalogue of Microorganisms (GCM) 10K type strain sequencing project: providing services to taxonomists for standard genome sequencing and annotation.</title>
        <authorList>
            <consortium name="The Broad Institute Genomics Platform"/>
            <consortium name="The Broad Institute Genome Sequencing Center for Infectious Disease"/>
            <person name="Wu L."/>
            <person name="Ma J."/>
        </authorList>
    </citation>
    <scope>NUCLEOTIDE SEQUENCE [LARGE SCALE GENOMIC DNA]</scope>
    <source>
        <strain evidence="7">JCM 19212</strain>
    </source>
</reference>
<dbReference type="CDD" id="cd16917">
    <property type="entry name" value="HATPase_UhpB-NarQ-NarX-like"/>
    <property type="match status" value="1"/>
</dbReference>
<dbReference type="Proteomes" id="UP001501083">
    <property type="component" value="Unassembled WGS sequence"/>
</dbReference>
<keyword evidence="7" id="KW-1185">Reference proteome</keyword>
<keyword evidence="1" id="KW-0808">Transferase</keyword>
<dbReference type="InterPro" id="IPR036890">
    <property type="entry name" value="HATPase_C_sf"/>
</dbReference>
<organism evidence="6 7">
    <name type="scientific">Lysobacter panacisoli</name>
    <dbReference type="NCBI Taxonomy" id="1255263"/>
    <lineage>
        <taxon>Bacteria</taxon>
        <taxon>Pseudomonadati</taxon>
        <taxon>Pseudomonadota</taxon>
        <taxon>Gammaproteobacteria</taxon>
        <taxon>Lysobacterales</taxon>
        <taxon>Lysobacteraceae</taxon>
        <taxon>Lysobacter</taxon>
    </lineage>
</organism>
<dbReference type="PANTHER" id="PTHR24421:SF59">
    <property type="entry name" value="OXYGEN SENSOR HISTIDINE KINASE NREB"/>
    <property type="match status" value="1"/>
</dbReference>
<dbReference type="PANTHER" id="PTHR24421">
    <property type="entry name" value="NITRATE/NITRITE SENSOR PROTEIN NARX-RELATED"/>
    <property type="match status" value="1"/>
</dbReference>
<keyword evidence="4" id="KW-1133">Transmembrane helix</keyword>
<accession>A0ABP9L0R2</accession>
<protein>
    <submittedName>
        <fullName evidence="6">Sensor histidine kinase</fullName>
    </submittedName>
</protein>
<dbReference type="InterPro" id="IPR050482">
    <property type="entry name" value="Sensor_HK_TwoCompSys"/>
</dbReference>
<name>A0ABP9L0R2_9GAMM</name>
<feature type="domain" description="Signal transduction histidine kinase subgroup 3 dimerisation and phosphoacceptor" evidence="5">
    <location>
        <begin position="183"/>
        <end position="245"/>
    </location>
</feature>
<gene>
    <name evidence="6" type="ORF">GCM10025759_01990</name>
</gene>
<dbReference type="Gene3D" id="3.30.565.10">
    <property type="entry name" value="Histidine kinase-like ATPase, C-terminal domain"/>
    <property type="match status" value="1"/>
</dbReference>
<dbReference type="Pfam" id="PF07730">
    <property type="entry name" value="HisKA_3"/>
    <property type="match status" value="1"/>
</dbReference>
<feature type="transmembrane region" description="Helical" evidence="4">
    <location>
        <begin position="12"/>
        <end position="31"/>
    </location>
</feature>
<feature type="transmembrane region" description="Helical" evidence="4">
    <location>
        <begin position="37"/>
        <end position="56"/>
    </location>
</feature>
<evidence type="ECO:0000313" key="7">
    <source>
        <dbReference type="Proteomes" id="UP001501083"/>
    </source>
</evidence>
<sequence length="368" mass="39647">MHERVRQALQPLNLAAAFTLAAIGFGLRYEIPAQQQPLAWTLIGTTLLSVLALDWLPRRPAARAALYALQAVCGFVLISMAPRTGIAPVVLVILIAELAMEYRPRVVLVLAVVLNAVLYALLARGGHSAPHVQIALYIGFQAFAALTTHYARTAEEARDRLARVNADLLATRALLADSARDNERLRVARELHDVAGHKLTAMTLNLRALAADPAFAGRQEIALAQQLSSELLTDIRGIVQAMRHDRGLDLGTALRALAAPMPRPALQLHIAESVHVTDPAVAEAVLRLVQEALTNSARHADADVVQVWLDCADRRLHIRVEDDGHVRGALREGNGLSGMRERVAGAGGELALSTSERGALRIDASLPA</sequence>
<evidence type="ECO:0000259" key="5">
    <source>
        <dbReference type="Pfam" id="PF07730"/>
    </source>
</evidence>
<feature type="transmembrane region" description="Helical" evidence="4">
    <location>
        <begin position="102"/>
        <end position="122"/>
    </location>
</feature>
<dbReference type="GO" id="GO:0016301">
    <property type="term" value="F:kinase activity"/>
    <property type="evidence" value="ECO:0007669"/>
    <property type="project" value="UniProtKB-KW"/>
</dbReference>
<evidence type="ECO:0000256" key="4">
    <source>
        <dbReference type="SAM" id="Phobius"/>
    </source>
</evidence>
<evidence type="ECO:0000256" key="2">
    <source>
        <dbReference type="ARBA" id="ARBA00022777"/>
    </source>
</evidence>
<dbReference type="Gene3D" id="1.20.5.1930">
    <property type="match status" value="1"/>
</dbReference>
<dbReference type="EMBL" id="BAABKY010000001">
    <property type="protein sequence ID" value="GAA5067443.1"/>
    <property type="molecule type" value="Genomic_DNA"/>
</dbReference>
<keyword evidence="4" id="KW-0472">Membrane</keyword>
<feature type="transmembrane region" description="Helical" evidence="4">
    <location>
        <begin position="68"/>
        <end position="96"/>
    </location>
</feature>
<evidence type="ECO:0000313" key="6">
    <source>
        <dbReference type="EMBL" id="GAA5067443.1"/>
    </source>
</evidence>
<dbReference type="SUPFAM" id="SSF55874">
    <property type="entry name" value="ATPase domain of HSP90 chaperone/DNA topoisomerase II/histidine kinase"/>
    <property type="match status" value="1"/>
</dbReference>
<proteinExistence type="predicted"/>
<comment type="caution">
    <text evidence="6">The sequence shown here is derived from an EMBL/GenBank/DDBJ whole genome shotgun (WGS) entry which is preliminary data.</text>
</comment>